<reference evidence="2 3" key="1">
    <citation type="submission" date="2019-03" db="EMBL/GenBank/DDBJ databases">
        <title>Genomic Encyclopedia of Type Strains, Phase IV (KMG-IV): sequencing the most valuable type-strain genomes for metagenomic binning, comparative biology and taxonomic classification.</title>
        <authorList>
            <person name="Goeker M."/>
        </authorList>
    </citation>
    <scope>NUCLEOTIDE SEQUENCE [LARGE SCALE GENOMIC DNA]</scope>
    <source>
        <strain evidence="2 3">DSM 100048</strain>
    </source>
</reference>
<dbReference type="EMBL" id="SMBX01000012">
    <property type="protein sequence ID" value="TCU93185.1"/>
    <property type="molecule type" value="Genomic_DNA"/>
</dbReference>
<name>A0A4R3UNB7_9BURK</name>
<accession>A0A4R3UNB7</accession>
<dbReference type="RefSeq" id="WP_132478153.1">
    <property type="nucleotide sequence ID" value="NZ_SMBX01000012.1"/>
</dbReference>
<gene>
    <name evidence="2" type="ORF">EV686_11268</name>
</gene>
<keyword evidence="3" id="KW-1185">Reference proteome</keyword>
<dbReference type="SUPFAM" id="SSF102588">
    <property type="entry name" value="LmbE-like"/>
    <property type="match status" value="1"/>
</dbReference>
<evidence type="ECO:0000256" key="1">
    <source>
        <dbReference type="SAM" id="SignalP"/>
    </source>
</evidence>
<dbReference type="Gene3D" id="3.40.50.10320">
    <property type="entry name" value="LmbE-like"/>
    <property type="match status" value="1"/>
</dbReference>
<dbReference type="AlphaFoldDB" id="A0A4R3UNB7"/>
<dbReference type="InterPro" id="IPR024078">
    <property type="entry name" value="LmbE-like_dom_sf"/>
</dbReference>
<proteinExistence type="predicted"/>
<dbReference type="PANTHER" id="PTHR12993:SF11">
    <property type="entry name" value="N-ACETYLGLUCOSAMINYL-PHOSPHATIDYLINOSITOL DE-N-ACETYLASE"/>
    <property type="match status" value="1"/>
</dbReference>
<dbReference type="Pfam" id="PF02585">
    <property type="entry name" value="PIG-L"/>
    <property type="match status" value="1"/>
</dbReference>
<dbReference type="Proteomes" id="UP000294692">
    <property type="component" value="Unassembled WGS sequence"/>
</dbReference>
<sequence length="318" mass="35602">MPPLSAYRLLRTISLPALLAVGILHAAAQASPTVPTSPQPDCNGIRDLAFVAHMDDDLLFMNPDIDEAIQAGGCVRTVYLTASERNEGADYMRNRESAVRAAYAFMAGLPDDWIADTVQVGAYRLAGFTLRANPRIQLWHMRLTDPWLGKGWGSLTPLSRAESIPGHTVETLEEQPQSYTRASLIDTLASIIRDYDPTTVRRMDDTIAIAYTELCWRCPGHDHPDHIASARLTREAMMIAPGVYDGIGYVAYPTQEYASNLSQAQITRKTEVFRRYAWVDYRYCRGPENCHQPVGPSESWVRSTYQLPRNDQNIAARQ</sequence>
<keyword evidence="1" id="KW-0732">Signal</keyword>
<comment type="caution">
    <text evidence="2">The sequence shown here is derived from an EMBL/GenBank/DDBJ whole genome shotgun (WGS) entry which is preliminary data.</text>
</comment>
<dbReference type="OrthoDB" id="6064917at2"/>
<protein>
    <submittedName>
        <fullName evidence="2">GlcNAc-PI de-N-acetylase</fullName>
    </submittedName>
</protein>
<evidence type="ECO:0000313" key="2">
    <source>
        <dbReference type="EMBL" id="TCU93185.1"/>
    </source>
</evidence>
<organism evidence="2 3">
    <name type="scientific">Paracandidimonas soli</name>
    <dbReference type="NCBI Taxonomy" id="1917182"/>
    <lineage>
        <taxon>Bacteria</taxon>
        <taxon>Pseudomonadati</taxon>
        <taxon>Pseudomonadota</taxon>
        <taxon>Betaproteobacteria</taxon>
        <taxon>Burkholderiales</taxon>
        <taxon>Alcaligenaceae</taxon>
        <taxon>Paracandidimonas</taxon>
    </lineage>
</organism>
<dbReference type="GO" id="GO:0016811">
    <property type="term" value="F:hydrolase activity, acting on carbon-nitrogen (but not peptide) bonds, in linear amides"/>
    <property type="evidence" value="ECO:0007669"/>
    <property type="project" value="TreeGrafter"/>
</dbReference>
<dbReference type="PANTHER" id="PTHR12993">
    <property type="entry name" value="N-ACETYLGLUCOSAMINYL-PHOSPHATIDYLINOSITOL DE-N-ACETYLASE-RELATED"/>
    <property type="match status" value="1"/>
</dbReference>
<evidence type="ECO:0000313" key="3">
    <source>
        <dbReference type="Proteomes" id="UP000294692"/>
    </source>
</evidence>
<feature type="chain" id="PRO_5020524041" evidence="1">
    <location>
        <begin position="27"/>
        <end position="318"/>
    </location>
</feature>
<dbReference type="InterPro" id="IPR003737">
    <property type="entry name" value="GlcNAc_PI_deacetylase-related"/>
</dbReference>
<feature type="signal peptide" evidence="1">
    <location>
        <begin position="1"/>
        <end position="26"/>
    </location>
</feature>